<evidence type="ECO:0000256" key="1">
    <source>
        <dbReference type="SAM" id="Phobius"/>
    </source>
</evidence>
<sequence length="31" mass="3660">MNDTFFTEFIMLAGVVGAILAFLIIRRWREE</sequence>
<name>A0A382XDB9_9ZZZZ</name>
<dbReference type="AlphaFoldDB" id="A0A382XDB9"/>
<keyword evidence="1" id="KW-1133">Transmembrane helix</keyword>
<gene>
    <name evidence="2" type="ORF">METZ01_LOCUS421205</name>
</gene>
<keyword evidence="1" id="KW-0472">Membrane</keyword>
<evidence type="ECO:0000313" key="2">
    <source>
        <dbReference type="EMBL" id="SVD68351.1"/>
    </source>
</evidence>
<proteinExistence type="predicted"/>
<reference evidence="2" key="1">
    <citation type="submission" date="2018-05" db="EMBL/GenBank/DDBJ databases">
        <authorList>
            <person name="Lanie J.A."/>
            <person name="Ng W.-L."/>
            <person name="Kazmierczak K.M."/>
            <person name="Andrzejewski T.M."/>
            <person name="Davidsen T.M."/>
            <person name="Wayne K.J."/>
            <person name="Tettelin H."/>
            <person name="Glass J.I."/>
            <person name="Rusch D."/>
            <person name="Podicherti R."/>
            <person name="Tsui H.-C.T."/>
            <person name="Winkler M.E."/>
        </authorList>
    </citation>
    <scope>NUCLEOTIDE SEQUENCE</scope>
</reference>
<organism evidence="2">
    <name type="scientific">marine metagenome</name>
    <dbReference type="NCBI Taxonomy" id="408172"/>
    <lineage>
        <taxon>unclassified sequences</taxon>
        <taxon>metagenomes</taxon>
        <taxon>ecological metagenomes</taxon>
    </lineage>
</organism>
<keyword evidence="1" id="KW-0812">Transmembrane</keyword>
<dbReference type="EMBL" id="UINC01166411">
    <property type="protein sequence ID" value="SVD68351.1"/>
    <property type="molecule type" value="Genomic_DNA"/>
</dbReference>
<feature type="transmembrane region" description="Helical" evidence="1">
    <location>
        <begin position="6"/>
        <end position="25"/>
    </location>
</feature>
<protein>
    <submittedName>
        <fullName evidence="2">Uncharacterized protein</fullName>
    </submittedName>
</protein>
<accession>A0A382XDB9</accession>